<evidence type="ECO:0000256" key="6">
    <source>
        <dbReference type="ARBA" id="ARBA00022787"/>
    </source>
</evidence>
<dbReference type="GO" id="GO:0090149">
    <property type="term" value="P:mitochondrial membrane fission"/>
    <property type="evidence" value="ECO:0007669"/>
    <property type="project" value="InterPro"/>
</dbReference>
<evidence type="ECO:0000256" key="7">
    <source>
        <dbReference type="ARBA" id="ARBA00022989"/>
    </source>
</evidence>
<protein>
    <recommendedName>
        <fullName evidence="14">Solute carrier family 25 member 46</fullName>
    </recommendedName>
</protein>
<evidence type="ECO:0000256" key="3">
    <source>
        <dbReference type="ARBA" id="ARBA00022448"/>
    </source>
</evidence>
<evidence type="ECO:0000313" key="12">
    <source>
        <dbReference type="EMBL" id="KAK0424548.1"/>
    </source>
</evidence>
<evidence type="ECO:0000256" key="8">
    <source>
        <dbReference type="ARBA" id="ARBA00023128"/>
    </source>
</evidence>
<accession>A0AA39M8E8</accession>
<dbReference type="EMBL" id="JAUCMV010000001">
    <property type="protein sequence ID" value="KAK0424548.1"/>
    <property type="molecule type" value="Genomic_DNA"/>
</dbReference>
<dbReference type="InterPro" id="IPR018108">
    <property type="entry name" value="MCP_transmembrane"/>
</dbReference>
<evidence type="ECO:0000256" key="9">
    <source>
        <dbReference type="ARBA" id="ARBA00023136"/>
    </source>
</evidence>
<dbReference type="InterPro" id="IPR023395">
    <property type="entry name" value="MCP_dom_sf"/>
</dbReference>
<dbReference type="Gene3D" id="1.50.40.10">
    <property type="entry name" value="Mitochondrial carrier domain"/>
    <property type="match status" value="1"/>
</dbReference>
<evidence type="ECO:0000256" key="2">
    <source>
        <dbReference type="ARBA" id="ARBA00006375"/>
    </source>
</evidence>
<gene>
    <name evidence="12" type="ORF">QR680_008719</name>
</gene>
<keyword evidence="5" id="KW-0677">Repeat</keyword>
<evidence type="ECO:0000256" key="11">
    <source>
        <dbReference type="RuleBase" id="RU000488"/>
    </source>
</evidence>
<dbReference type="AlphaFoldDB" id="A0AA39M8E8"/>
<name>A0AA39M8E8_9BILA</name>
<dbReference type="PANTHER" id="PTHR21252">
    <property type="entry name" value="TB1 PROTEIN-RELATED"/>
    <property type="match status" value="1"/>
</dbReference>
<evidence type="ECO:0000256" key="10">
    <source>
        <dbReference type="PROSITE-ProRule" id="PRU00282"/>
    </source>
</evidence>
<dbReference type="GO" id="GO:0005741">
    <property type="term" value="C:mitochondrial outer membrane"/>
    <property type="evidence" value="ECO:0007669"/>
    <property type="project" value="UniProtKB-SubCell"/>
</dbReference>
<sequence>MSNFLLRSNDRPNSPTNYFNYDRNAQGSSGFSSQQRVFPSSSSNYVAPSDIQDVHSKPEDPLATACFGLADAASRFLVAHPCMVLRRQCQVHQFANSLHLTPFTLAPVVCHIISKEGLLTLWKGVIGNGVVWGLSAVTEIVIGDVFGLPRTIVQGGSTEKFWKHVGLKAATSFAMMPFYVSSFIETVRSESGLTSDDSRVFDVLVRGVDRLRLDFLGPRDSSRRFSLIHLAFPGVAYYTSHFLISRYIQNYLTSTAKRYVSRKPPNERTTFHAYMPQMVGQMGSVLLTDILLYPFSTILHRLYIQGTRTLIDNLDTGTSAISLTVKYSGILDCLKNVVNKEGFWALYSGFGALALQCVLNFMILRLVRSAFDHGREALQISTVPVVSSTHSSAPSSHFNNPSHVNAGFLASPTHPGANISRYVPPSQSTGPDYYHTGPVSYGTAVGSGYPGPSSAPHYDVNPVGGIAAGDTLLQPTERSNPFLADDAAWNVAQANLDKTHGF</sequence>
<dbReference type="Pfam" id="PF00153">
    <property type="entry name" value="Mito_carr"/>
    <property type="match status" value="1"/>
</dbReference>
<evidence type="ECO:0000256" key="4">
    <source>
        <dbReference type="ARBA" id="ARBA00022692"/>
    </source>
</evidence>
<keyword evidence="7" id="KW-1133">Transmembrane helix</keyword>
<keyword evidence="9 10" id="KW-0472">Membrane</keyword>
<dbReference type="SUPFAM" id="SSF103506">
    <property type="entry name" value="Mitochondrial carrier"/>
    <property type="match status" value="1"/>
</dbReference>
<organism evidence="12 13">
    <name type="scientific">Steinernema hermaphroditum</name>
    <dbReference type="NCBI Taxonomy" id="289476"/>
    <lineage>
        <taxon>Eukaryota</taxon>
        <taxon>Metazoa</taxon>
        <taxon>Ecdysozoa</taxon>
        <taxon>Nematoda</taxon>
        <taxon>Chromadorea</taxon>
        <taxon>Rhabditida</taxon>
        <taxon>Tylenchina</taxon>
        <taxon>Panagrolaimomorpha</taxon>
        <taxon>Strongyloidoidea</taxon>
        <taxon>Steinernematidae</taxon>
        <taxon>Steinernema</taxon>
    </lineage>
</organism>
<dbReference type="PROSITE" id="PS50920">
    <property type="entry name" value="SOLCAR"/>
    <property type="match status" value="1"/>
</dbReference>
<proteinExistence type="inferred from homology"/>
<dbReference type="Proteomes" id="UP001175271">
    <property type="component" value="Unassembled WGS sequence"/>
</dbReference>
<reference evidence="12" key="1">
    <citation type="submission" date="2023-06" db="EMBL/GenBank/DDBJ databases">
        <title>Genomic analysis of the entomopathogenic nematode Steinernema hermaphroditum.</title>
        <authorList>
            <person name="Schwarz E.M."/>
            <person name="Heppert J.K."/>
            <person name="Baniya A."/>
            <person name="Schwartz H.T."/>
            <person name="Tan C.-H."/>
            <person name="Antoshechkin I."/>
            <person name="Sternberg P.W."/>
            <person name="Goodrich-Blair H."/>
            <person name="Dillman A.R."/>
        </authorList>
    </citation>
    <scope>NUCLEOTIDE SEQUENCE</scope>
    <source>
        <strain evidence="12">PS9179</strain>
        <tissue evidence="12">Whole animal</tissue>
    </source>
</reference>
<comment type="similarity">
    <text evidence="2 11">Belongs to the mitochondrial carrier (TC 2.A.29) family.</text>
</comment>
<comment type="subcellular location">
    <subcellularLocation>
        <location evidence="1">Mitochondrion outer membrane</location>
        <topology evidence="1">Multi-pass membrane protein</topology>
    </subcellularLocation>
</comment>
<comment type="caution">
    <text evidence="12">The sequence shown here is derived from an EMBL/GenBank/DDBJ whole genome shotgun (WGS) entry which is preliminary data.</text>
</comment>
<evidence type="ECO:0000256" key="5">
    <source>
        <dbReference type="ARBA" id="ARBA00022737"/>
    </source>
</evidence>
<keyword evidence="8" id="KW-0496">Mitochondrion</keyword>
<feature type="repeat" description="Solcar" evidence="10">
    <location>
        <begin position="272"/>
        <end position="374"/>
    </location>
</feature>
<evidence type="ECO:0000256" key="1">
    <source>
        <dbReference type="ARBA" id="ARBA00004374"/>
    </source>
</evidence>
<dbReference type="PANTHER" id="PTHR21252:SF2">
    <property type="entry name" value="MITOCHONDRIAL OUTER MEMBRANE PROTEIN SLC25A46"/>
    <property type="match status" value="1"/>
</dbReference>
<keyword evidence="3 11" id="KW-0813">Transport</keyword>
<keyword evidence="4 10" id="KW-0812">Transmembrane</keyword>
<evidence type="ECO:0000313" key="13">
    <source>
        <dbReference type="Proteomes" id="UP001175271"/>
    </source>
</evidence>
<keyword evidence="6" id="KW-1000">Mitochondrion outer membrane</keyword>
<dbReference type="InterPro" id="IPR039158">
    <property type="entry name" value="SLC25A46"/>
</dbReference>
<keyword evidence="13" id="KW-1185">Reference proteome</keyword>
<evidence type="ECO:0008006" key="14">
    <source>
        <dbReference type="Google" id="ProtNLM"/>
    </source>
</evidence>